<name>A0A346PAZ9_9EURY</name>
<dbReference type="InterPro" id="IPR006311">
    <property type="entry name" value="TAT_signal"/>
</dbReference>
<dbReference type="KEGG" id="nan:AArc1_0350"/>
<proteinExistence type="predicted"/>
<reference evidence="2" key="1">
    <citation type="submission" date="2017-10" db="EMBL/GenBank/DDBJ databases">
        <title>Phenotypic and genomic properties of facultatively anaerobic sulfur-reducing natronoarchaea from hypersaline soda lakes.</title>
        <authorList>
            <person name="Sorokin D.Y."/>
            <person name="Kublanov I.V."/>
            <person name="Roman P."/>
            <person name="Sinninghe Damste J.S."/>
            <person name="Golyshin P.N."/>
            <person name="Rojo D."/>
            <person name="Ciordia S."/>
            <person name="Mena Md.C."/>
            <person name="Ferrer M."/>
            <person name="Messina E."/>
            <person name="Smedile F."/>
            <person name="La Spada G."/>
            <person name="La Cono V."/>
            <person name="Yakimov M.M."/>
        </authorList>
    </citation>
    <scope>NUCLEOTIDE SEQUENCE [LARGE SCALE GENOMIC DNA]</scope>
    <source>
        <strain evidence="2">AArc1</strain>
    </source>
</reference>
<organism evidence="1 2">
    <name type="scientific">Natrarchaeobaculum sulfurireducens</name>
    <dbReference type="NCBI Taxonomy" id="2044521"/>
    <lineage>
        <taxon>Archaea</taxon>
        <taxon>Methanobacteriati</taxon>
        <taxon>Methanobacteriota</taxon>
        <taxon>Stenosarchaea group</taxon>
        <taxon>Halobacteria</taxon>
        <taxon>Halobacteriales</taxon>
        <taxon>Natrialbaceae</taxon>
        <taxon>Natrarchaeobaculum</taxon>
    </lineage>
</organism>
<dbReference type="PROSITE" id="PS51257">
    <property type="entry name" value="PROKAR_LIPOPROTEIN"/>
    <property type="match status" value="1"/>
</dbReference>
<gene>
    <name evidence="1" type="ORF">AArc1_0350</name>
</gene>
<evidence type="ECO:0000313" key="1">
    <source>
        <dbReference type="EMBL" id="AXR76694.1"/>
    </source>
</evidence>
<evidence type="ECO:0000313" key="2">
    <source>
        <dbReference type="Proteomes" id="UP000258707"/>
    </source>
</evidence>
<dbReference type="Proteomes" id="UP000258707">
    <property type="component" value="Chromosome"/>
</dbReference>
<accession>A0A346PAZ9</accession>
<dbReference type="EMBL" id="CP024047">
    <property type="protein sequence ID" value="AXR76694.1"/>
    <property type="molecule type" value="Genomic_DNA"/>
</dbReference>
<dbReference type="AlphaFoldDB" id="A0A346PAZ9"/>
<sequence length="198" mass="21438">MTTVRETMRRRTLLATAGSVGLAGCTTSLPTLCSRPAFRADRLEFETIDFSSLSGWWLRPDGAVLVAAPDHVERLEPPEAVATALDLEVAEEERAFVDGTDLSASMLVGVIVTSAAGSTDARVTHVVRDGRTVHCYVCIRRRGMDDVGAHQARLIRVAERWATDDVRVTFTNGGDGTETFDSDGTGAAVRDRWADELS</sequence>
<dbReference type="PROSITE" id="PS51318">
    <property type="entry name" value="TAT"/>
    <property type="match status" value="1"/>
</dbReference>
<evidence type="ECO:0008006" key="3">
    <source>
        <dbReference type="Google" id="ProtNLM"/>
    </source>
</evidence>
<protein>
    <recommendedName>
        <fullName evidence="3">Lipoprotein</fullName>
    </recommendedName>
</protein>